<dbReference type="InterPro" id="IPR057695">
    <property type="entry name" value="DUF7935"/>
</dbReference>
<keyword evidence="1" id="KW-0472">Membrane</keyword>
<dbReference type="EMBL" id="VJZT01000013">
    <property type="protein sequence ID" value="TRX37491.1"/>
    <property type="molecule type" value="Genomic_DNA"/>
</dbReference>
<protein>
    <submittedName>
        <fullName evidence="2">Uncharacterized protein</fullName>
    </submittedName>
</protein>
<dbReference type="AlphaFoldDB" id="A0A553DXJ7"/>
<organism evidence="2 3">
    <name type="scientific">Flavobacterium restrictum</name>
    <dbReference type="NCBI Taxonomy" id="2594428"/>
    <lineage>
        <taxon>Bacteria</taxon>
        <taxon>Pseudomonadati</taxon>
        <taxon>Bacteroidota</taxon>
        <taxon>Flavobacteriia</taxon>
        <taxon>Flavobacteriales</taxon>
        <taxon>Flavobacteriaceae</taxon>
        <taxon>Flavobacterium</taxon>
    </lineage>
</organism>
<reference evidence="2 3" key="1">
    <citation type="submission" date="2019-07" db="EMBL/GenBank/DDBJ databases">
        <title>Novel species of Flavobacterium.</title>
        <authorList>
            <person name="Liu Q."/>
            <person name="Xin Y.-H."/>
        </authorList>
    </citation>
    <scope>NUCLEOTIDE SEQUENCE [LARGE SCALE GENOMIC DNA]</scope>
    <source>
        <strain evidence="2 3">LB1R34</strain>
    </source>
</reference>
<feature type="transmembrane region" description="Helical" evidence="1">
    <location>
        <begin position="6"/>
        <end position="30"/>
    </location>
</feature>
<comment type="caution">
    <text evidence="2">The sequence shown here is derived from an EMBL/GenBank/DDBJ whole genome shotgun (WGS) entry which is preliminary data.</text>
</comment>
<dbReference type="Proteomes" id="UP000316371">
    <property type="component" value="Unassembled WGS sequence"/>
</dbReference>
<gene>
    <name evidence="2" type="ORF">FNW21_11950</name>
</gene>
<evidence type="ECO:0000313" key="2">
    <source>
        <dbReference type="EMBL" id="TRX37491.1"/>
    </source>
</evidence>
<dbReference type="RefSeq" id="WP_144256984.1">
    <property type="nucleotide sequence ID" value="NZ_VJZT01000013.1"/>
</dbReference>
<keyword evidence="1" id="KW-0812">Transmembrane</keyword>
<keyword evidence="1" id="KW-1133">Transmembrane helix</keyword>
<evidence type="ECO:0000313" key="3">
    <source>
        <dbReference type="Proteomes" id="UP000316371"/>
    </source>
</evidence>
<name>A0A553DXJ7_9FLAO</name>
<sequence length="172" mass="20039">MENKFIEILAYTIPSIVTGSVAYYLFASYFKEQQNNRRWLLQKDAQKEALPLRLQAYERMTLFLERISLTKLLIRISPITADKKDYGTMLIDHIEQELEHNLTQQIYLSDDCWSIIVTAKNATIQMIRRAIVTPEITTADQLRELLLNDLLDKQSPSNAALSYIKNEVSQLW</sequence>
<proteinExistence type="predicted"/>
<dbReference type="Pfam" id="PF25589">
    <property type="entry name" value="DUF7935"/>
    <property type="match status" value="1"/>
</dbReference>
<evidence type="ECO:0000256" key="1">
    <source>
        <dbReference type="SAM" id="Phobius"/>
    </source>
</evidence>
<dbReference type="OrthoDB" id="1493032at2"/>
<accession>A0A553DXJ7</accession>
<keyword evidence="3" id="KW-1185">Reference proteome</keyword>